<dbReference type="Proteomes" id="UP000324611">
    <property type="component" value="Unassembled WGS sequence"/>
</dbReference>
<accession>A0A5B2W4C3</accession>
<organism evidence="2 3">
    <name type="scientific">Chitinophaga agrisoli</name>
    <dbReference type="NCBI Taxonomy" id="2607653"/>
    <lineage>
        <taxon>Bacteria</taxon>
        <taxon>Pseudomonadati</taxon>
        <taxon>Bacteroidota</taxon>
        <taxon>Chitinophagia</taxon>
        <taxon>Chitinophagales</taxon>
        <taxon>Chitinophagaceae</taxon>
        <taxon>Chitinophaga</taxon>
    </lineage>
</organism>
<reference evidence="2 3" key="1">
    <citation type="submission" date="2019-09" db="EMBL/GenBank/DDBJ databases">
        <title>Chitinophaga ginsengihumi sp. nov., isolated from soil of ginseng rhizosphere.</title>
        <authorList>
            <person name="Lee J."/>
        </authorList>
    </citation>
    <scope>NUCLEOTIDE SEQUENCE [LARGE SCALE GENOMIC DNA]</scope>
    <source>
        <strain evidence="2 3">BN140078</strain>
    </source>
</reference>
<sequence>MNKLLVALVAVALLACRENTTQQEKKEEIKSDMEKIRQDVKESAHAAADYLAEQKKKVEEDLEERRKEIDQKIETLKTDSTGRGVQARKKLTGLRNDINRKLQEMKGASAATWDSTQLKIDTLLKKSDKEWTEFKQDFKELFQ</sequence>
<name>A0A5B2W4C3_9BACT</name>
<dbReference type="RefSeq" id="WP_149836505.1">
    <property type="nucleotide sequence ID" value="NZ_VUOC01000001.1"/>
</dbReference>
<keyword evidence="3" id="KW-1185">Reference proteome</keyword>
<evidence type="ECO:0000313" key="3">
    <source>
        <dbReference type="Proteomes" id="UP000324611"/>
    </source>
</evidence>
<dbReference type="EMBL" id="VUOC01000001">
    <property type="protein sequence ID" value="KAA2245109.1"/>
    <property type="molecule type" value="Genomic_DNA"/>
</dbReference>
<evidence type="ECO:0000313" key="2">
    <source>
        <dbReference type="EMBL" id="KAA2245109.1"/>
    </source>
</evidence>
<protein>
    <submittedName>
        <fullName evidence="2">Uncharacterized protein</fullName>
    </submittedName>
</protein>
<evidence type="ECO:0000256" key="1">
    <source>
        <dbReference type="SAM" id="Coils"/>
    </source>
</evidence>
<proteinExistence type="predicted"/>
<comment type="caution">
    <text evidence="2">The sequence shown here is derived from an EMBL/GenBank/DDBJ whole genome shotgun (WGS) entry which is preliminary data.</text>
</comment>
<dbReference type="AlphaFoldDB" id="A0A5B2W4C3"/>
<reference evidence="2 3" key="2">
    <citation type="submission" date="2019-09" db="EMBL/GenBank/DDBJ databases">
        <authorList>
            <person name="Jin C."/>
        </authorList>
    </citation>
    <scope>NUCLEOTIDE SEQUENCE [LARGE SCALE GENOMIC DNA]</scope>
    <source>
        <strain evidence="2 3">BN140078</strain>
    </source>
</reference>
<keyword evidence="1" id="KW-0175">Coiled coil</keyword>
<dbReference type="PROSITE" id="PS51257">
    <property type="entry name" value="PROKAR_LIPOPROTEIN"/>
    <property type="match status" value="1"/>
</dbReference>
<gene>
    <name evidence="2" type="ORF">F0L74_03875</name>
</gene>
<feature type="coiled-coil region" evidence="1">
    <location>
        <begin position="19"/>
        <end position="79"/>
    </location>
</feature>